<evidence type="ECO:0000313" key="1">
    <source>
        <dbReference type="EMBL" id="MCE5169895.1"/>
    </source>
</evidence>
<protein>
    <submittedName>
        <fullName evidence="1">Uncharacterized protein</fullName>
    </submittedName>
</protein>
<dbReference type="EMBL" id="JAJNBZ010000006">
    <property type="protein sequence ID" value="MCE5169895.1"/>
    <property type="molecule type" value="Genomic_DNA"/>
</dbReference>
<dbReference type="Proteomes" id="UP001199916">
    <property type="component" value="Unassembled WGS sequence"/>
</dbReference>
<gene>
    <name evidence="1" type="ORF">LQV63_11285</name>
</gene>
<accession>A0ABS8YD06</accession>
<organism evidence="1 2">
    <name type="scientific">Paenibacillus profundus</name>
    <dbReference type="NCBI Taxonomy" id="1173085"/>
    <lineage>
        <taxon>Bacteria</taxon>
        <taxon>Bacillati</taxon>
        <taxon>Bacillota</taxon>
        <taxon>Bacilli</taxon>
        <taxon>Bacillales</taxon>
        <taxon>Paenibacillaceae</taxon>
        <taxon>Paenibacillus</taxon>
    </lineage>
</organism>
<comment type="caution">
    <text evidence="1">The sequence shown here is derived from an EMBL/GenBank/DDBJ whole genome shotgun (WGS) entry which is preliminary data.</text>
</comment>
<sequence length="88" mass="10147">MEPLEQAKMEEMVKEAEHTGQNVIVRDLRKSNQAVGIKVEYVWHNIELEITILTTTKSRIHVPDMEQHLIEAQKKHESDTAGFVLLVL</sequence>
<keyword evidence="2" id="KW-1185">Reference proteome</keyword>
<proteinExistence type="predicted"/>
<evidence type="ECO:0000313" key="2">
    <source>
        <dbReference type="Proteomes" id="UP001199916"/>
    </source>
</evidence>
<reference evidence="1 2" key="1">
    <citation type="submission" date="2021-11" db="EMBL/GenBank/DDBJ databases">
        <title>Draft genome sequence of Paenibacillus profundus YoMME, a new Gram-positive bacteria with exoelectrogenic properties.</title>
        <authorList>
            <person name="Hubenova Y."/>
            <person name="Hubenova E."/>
            <person name="Manasiev Y."/>
            <person name="Peykov S."/>
            <person name="Mitov M."/>
        </authorList>
    </citation>
    <scope>NUCLEOTIDE SEQUENCE [LARGE SCALE GENOMIC DNA]</scope>
    <source>
        <strain evidence="1 2">YoMME</strain>
    </source>
</reference>
<name>A0ABS8YD06_9BACL</name>